<sequence>MCRDSQSRDADDGQARRNSINRQHSTQCSINESSIQFGAATMATGQHGGGSELATIRCLSEIKRNRADVACCEYDR</sequence>
<gene>
    <name evidence="2" type="ORF">OUZ56_010998</name>
</gene>
<dbReference type="Proteomes" id="UP001234178">
    <property type="component" value="Unassembled WGS sequence"/>
</dbReference>
<dbReference type="EMBL" id="JAOYFB010000002">
    <property type="protein sequence ID" value="KAK4005875.1"/>
    <property type="molecule type" value="Genomic_DNA"/>
</dbReference>
<evidence type="ECO:0000313" key="3">
    <source>
        <dbReference type="Proteomes" id="UP001234178"/>
    </source>
</evidence>
<evidence type="ECO:0000313" key="2">
    <source>
        <dbReference type="EMBL" id="KAK4005875.1"/>
    </source>
</evidence>
<feature type="compositionally biased region" description="Basic and acidic residues" evidence="1">
    <location>
        <begin position="1"/>
        <end position="15"/>
    </location>
</feature>
<comment type="caution">
    <text evidence="2">The sequence shown here is derived from an EMBL/GenBank/DDBJ whole genome shotgun (WGS) entry which is preliminary data.</text>
</comment>
<proteinExistence type="predicted"/>
<feature type="region of interest" description="Disordered" evidence="1">
    <location>
        <begin position="1"/>
        <end position="27"/>
    </location>
</feature>
<organism evidence="2 3">
    <name type="scientific">Daphnia magna</name>
    <dbReference type="NCBI Taxonomy" id="35525"/>
    <lineage>
        <taxon>Eukaryota</taxon>
        <taxon>Metazoa</taxon>
        <taxon>Ecdysozoa</taxon>
        <taxon>Arthropoda</taxon>
        <taxon>Crustacea</taxon>
        <taxon>Branchiopoda</taxon>
        <taxon>Diplostraca</taxon>
        <taxon>Cladocera</taxon>
        <taxon>Anomopoda</taxon>
        <taxon>Daphniidae</taxon>
        <taxon>Daphnia</taxon>
    </lineage>
</organism>
<feature type="compositionally biased region" description="Polar residues" evidence="1">
    <location>
        <begin position="16"/>
        <end position="27"/>
    </location>
</feature>
<evidence type="ECO:0000256" key="1">
    <source>
        <dbReference type="SAM" id="MobiDB-lite"/>
    </source>
</evidence>
<name>A0ABQ9Z0A1_9CRUS</name>
<keyword evidence="3" id="KW-1185">Reference proteome</keyword>
<reference evidence="2 3" key="1">
    <citation type="journal article" date="2023" name="Nucleic Acids Res.">
        <title>The hologenome of Daphnia magna reveals possible DNA methylation and microbiome-mediated evolution of the host genome.</title>
        <authorList>
            <person name="Chaturvedi A."/>
            <person name="Li X."/>
            <person name="Dhandapani V."/>
            <person name="Marshall H."/>
            <person name="Kissane S."/>
            <person name="Cuenca-Cambronero M."/>
            <person name="Asole G."/>
            <person name="Calvet F."/>
            <person name="Ruiz-Romero M."/>
            <person name="Marangio P."/>
            <person name="Guigo R."/>
            <person name="Rago D."/>
            <person name="Mirbahai L."/>
            <person name="Eastwood N."/>
            <person name="Colbourne J.K."/>
            <person name="Zhou J."/>
            <person name="Mallon E."/>
            <person name="Orsini L."/>
        </authorList>
    </citation>
    <scope>NUCLEOTIDE SEQUENCE [LARGE SCALE GENOMIC DNA]</scope>
    <source>
        <strain evidence="2">LRV0_1</strain>
    </source>
</reference>
<accession>A0ABQ9Z0A1</accession>
<protein>
    <submittedName>
        <fullName evidence="2">Uncharacterized protein</fullName>
    </submittedName>
</protein>